<dbReference type="EMBL" id="JAWDJX010000005">
    <property type="protein sequence ID" value="KAK3056542.1"/>
    <property type="molecule type" value="Genomic_DNA"/>
</dbReference>
<dbReference type="InterPro" id="IPR048538">
    <property type="entry name" value="Rrn7_cyclin_C"/>
</dbReference>
<keyword evidence="4" id="KW-0863">Zinc-finger</keyword>
<gene>
    <name evidence="14" type="ORF">LTR09_002335</name>
</gene>
<accession>A0AAJ0LV47</accession>
<keyword evidence="9" id="KW-0539">Nucleus</keyword>
<evidence type="ECO:0000256" key="1">
    <source>
        <dbReference type="ARBA" id="ARBA00004604"/>
    </source>
</evidence>
<feature type="region of interest" description="Disordered" evidence="10">
    <location>
        <begin position="140"/>
        <end position="168"/>
    </location>
</feature>
<feature type="domain" description="RRN7-type" evidence="11">
    <location>
        <begin position="8"/>
        <end position="40"/>
    </location>
</feature>
<protein>
    <recommendedName>
        <fullName evidence="16">RRN7-type domain-containing protein</fullName>
    </recommendedName>
</protein>
<keyword evidence="15" id="KW-1185">Reference proteome</keyword>
<evidence type="ECO:0000256" key="2">
    <source>
        <dbReference type="ARBA" id="ARBA00006899"/>
    </source>
</evidence>
<evidence type="ECO:0000259" key="13">
    <source>
        <dbReference type="Pfam" id="PF20645"/>
    </source>
</evidence>
<dbReference type="InterPro" id="IPR033599">
    <property type="entry name" value="TAF1B/Rrn7"/>
</dbReference>
<evidence type="ECO:0000256" key="5">
    <source>
        <dbReference type="ARBA" id="ARBA00022833"/>
    </source>
</evidence>
<keyword evidence="6" id="KW-0805">Transcription regulation</keyword>
<dbReference type="PANTHER" id="PTHR31576">
    <property type="entry name" value="TATA BOX-BINDING PROTEIN-ASSOCIATED FACTOR RNA POLYMERASE I SUBUNIT B"/>
    <property type="match status" value="1"/>
</dbReference>
<dbReference type="GO" id="GO:0001164">
    <property type="term" value="F:RNA polymerase I core promoter sequence-specific DNA binding"/>
    <property type="evidence" value="ECO:0007669"/>
    <property type="project" value="InterPro"/>
</dbReference>
<comment type="subcellular location">
    <subcellularLocation>
        <location evidence="1">Nucleus</location>
        <location evidence="1">Nucleolus</location>
    </subcellularLocation>
</comment>
<evidence type="ECO:0000259" key="11">
    <source>
        <dbReference type="Pfam" id="PF11781"/>
    </source>
</evidence>
<dbReference type="Pfam" id="PF20645">
    <property type="entry name" value="Rrn7_cyclin_C"/>
    <property type="match status" value="1"/>
</dbReference>
<name>A0AAJ0LV47_9PEZI</name>
<evidence type="ECO:0000256" key="4">
    <source>
        <dbReference type="ARBA" id="ARBA00022771"/>
    </source>
</evidence>
<proteinExistence type="inferred from homology"/>
<evidence type="ECO:0000256" key="7">
    <source>
        <dbReference type="ARBA" id="ARBA00023125"/>
    </source>
</evidence>
<dbReference type="InterPro" id="IPR048540">
    <property type="entry name" value="Rrn7_cyclin_N"/>
</dbReference>
<evidence type="ECO:0000256" key="9">
    <source>
        <dbReference type="ARBA" id="ARBA00023242"/>
    </source>
</evidence>
<feature type="compositionally biased region" description="Low complexity" evidence="10">
    <location>
        <begin position="140"/>
        <end position="160"/>
    </location>
</feature>
<evidence type="ECO:0000256" key="6">
    <source>
        <dbReference type="ARBA" id="ARBA00023015"/>
    </source>
</evidence>
<feature type="domain" description="Rrn7/TAF1B C-terminal cyclin" evidence="13">
    <location>
        <begin position="241"/>
        <end position="405"/>
    </location>
</feature>
<dbReference type="Pfam" id="PF20644">
    <property type="entry name" value="Rrn7_cyclin_N"/>
    <property type="match status" value="1"/>
</dbReference>
<dbReference type="Proteomes" id="UP001271007">
    <property type="component" value="Unassembled WGS sequence"/>
</dbReference>
<dbReference type="InterPro" id="IPR021752">
    <property type="entry name" value="TF_Rrn7_Zf"/>
</dbReference>
<dbReference type="GO" id="GO:0070860">
    <property type="term" value="C:RNA polymerase I core factor complex"/>
    <property type="evidence" value="ECO:0007669"/>
    <property type="project" value="InterPro"/>
</dbReference>
<reference evidence="14" key="1">
    <citation type="submission" date="2023-04" db="EMBL/GenBank/DDBJ databases">
        <title>Black Yeasts Isolated from many extreme environments.</title>
        <authorList>
            <person name="Coleine C."/>
            <person name="Stajich J.E."/>
            <person name="Selbmann L."/>
        </authorList>
    </citation>
    <scope>NUCLEOTIDE SEQUENCE</scope>
    <source>
        <strain evidence="14">CCFEE 5312</strain>
    </source>
</reference>
<comment type="similarity">
    <text evidence="2">Belongs to the RRN7/TAF1B family.</text>
</comment>
<evidence type="ECO:0000256" key="3">
    <source>
        <dbReference type="ARBA" id="ARBA00022723"/>
    </source>
</evidence>
<keyword evidence="3" id="KW-0479">Metal-binding</keyword>
<evidence type="ECO:0000313" key="15">
    <source>
        <dbReference type="Proteomes" id="UP001271007"/>
    </source>
</evidence>
<keyword evidence="7" id="KW-0238">DNA-binding</keyword>
<comment type="caution">
    <text evidence="14">The sequence shown here is derived from an EMBL/GenBank/DDBJ whole genome shotgun (WGS) entry which is preliminary data.</text>
</comment>
<evidence type="ECO:0000256" key="8">
    <source>
        <dbReference type="ARBA" id="ARBA00023163"/>
    </source>
</evidence>
<feature type="compositionally biased region" description="Basic and acidic residues" evidence="10">
    <location>
        <begin position="61"/>
        <end position="70"/>
    </location>
</feature>
<dbReference type="PANTHER" id="PTHR31576:SF2">
    <property type="entry name" value="TATA BOX-BINDING PROTEIN-ASSOCIATED FACTOR RNA POLYMERASE I SUBUNIT B"/>
    <property type="match status" value="1"/>
</dbReference>
<evidence type="ECO:0000259" key="12">
    <source>
        <dbReference type="Pfam" id="PF20644"/>
    </source>
</evidence>
<keyword evidence="5" id="KW-0862">Zinc</keyword>
<organism evidence="14 15">
    <name type="scientific">Extremus antarcticus</name>
    <dbReference type="NCBI Taxonomy" id="702011"/>
    <lineage>
        <taxon>Eukaryota</taxon>
        <taxon>Fungi</taxon>
        <taxon>Dikarya</taxon>
        <taxon>Ascomycota</taxon>
        <taxon>Pezizomycotina</taxon>
        <taxon>Dothideomycetes</taxon>
        <taxon>Dothideomycetidae</taxon>
        <taxon>Mycosphaerellales</taxon>
        <taxon>Extremaceae</taxon>
        <taxon>Extremus</taxon>
    </lineage>
</organism>
<dbReference type="GO" id="GO:0008270">
    <property type="term" value="F:zinc ion binding"/>
    <property type="evidence" value="ECO:0007669"/>
    <property type="project" value="UniProtKB-KW"/>
</dbReference>
<dbReference type="Pfam" id="PF11781">
    <property type="entry name" value="Zn_ribbon_RRN7"/>
    <property type="match status" value="1"/>
</dbReference>
<evidence type="ECO:0008006" key="16">
    <source>
        <dbReference type="Google" id="ProtNLM"/>
    </source>
</evidence>
<evidence type="ECO:0000256" key="10">
    <source>
        <dbReference type="SAM" id="MobiDB-lite"/>
    </source>
</evidence>
<dbReference type="GO" id="GO:0042790">
    <property type="term" value="P:nucleolar large rRNA transcription by RNA polymerase I"/>
    <property type="evidence" value="ECO:0007669"/>
    <property type="project" value="TreeGrafter"/>
</dbReference>
<sequence>MSSSRIKKNEPCAYENCRSKRFRLGDDGYTYCDNGHQQHERGTVIAEDTGEFVQVGRTSRKRDSDSDSSAKRPSGFSGAEALEHCLLCLQLVLRKQLRWLIEVQKMPEELEVLVKDLWALRLQKLQGRISYESESDTEAASSQFFSSESESESQSASQASRRNRRGTQKLKEGTPNLLGVLSLCYTGILFLRSPVTAADMLGWVNDGVLLYYRAGREVPFNLKERLPPQYQHLLEPQELIKPEMFHECILETLSFFSNDFGMAVPSINIPLVVYRWMRDLALPIEVFAGTQRLASLLELEIEFDLAKTSTRTLLRYPEVQLMALMVVVPKLLFPMDARAFKTQAAIDLSAVQFDWRAWAALHEGRKEDADAQEKLTYAQAFDFTESDCLASSEEQLDAYLDWCEDMVASEDIREHGRAGKDAVFRRTLFDMFPIRGKRPADIGVTPAGSASSAIGKLSVQPRLTDEDAPRGTPKVGEFYRRFRTVEDLSGPAKVLFEEAARSACLSLEGMVQAVFLVERRLQRVGERLRKGFKSGDP</sequence>
<dbReference type="AlphaFoldDB" id="A0AAJ0LV47"/>
<feature type="domain" description="Rrn7/TAF1B N-terminal cyclin" evidence="12">
    <location>
        <begin position="89"/>
        <end position="219"/>
    </location>
</feature>
<keyword evidence="8" id="KW-0804">Transcription</keyword>
<evidence type="ECO:0000313" key="14">
    <source>
        <dbReference type="EMBL" id="KAK3056542.1"/>
    </source>
</evidence>
<feature type="region of interest" description="Disordered" evidence="10">
    <location>
        <begin position="56"/>
        <end position="76"/>
    </location>
</feature>